<evidence type="ECO:0000256" key="5">
    <source>
        <dbReference type="ARBA" id="ARBA00023163"/>
    </source>
</evidence>
<dbReference type="NCBIfam" id="TIGR02983">
    <property type="entry name" value="SigE-fam_strep"/>
    <property type="match status" value="1"/>
</dbReference>
<dbReference type="SUPFAM" id="SSF88659">
    <property type="entry name" value="Sigma3 and sigma4 domains of RNA polymerase sigma factors"/>
    <property type="match status" value="1"/>
</dbReference>
<dbReference type="RefSeq" id="WP_322936860.1">
    <property type="nucleotide sequence ID" value="NZ_CP141059.1"/>
</dbReference>
<dbReference type="InterPro" id="IPR013324">
    <property type="entry name" value="RNA_pol_sigma_r3/r4-like"/>
</dbReference>
<accession>A0ABZ0ZML6</accession>
<evidence type="ECO:0000313" key="9">
    <source>
        <dbReference type="Proteomes" id="UP001327225"/>
    </source>
</evidence>
<gene>
    <name evidence="8" type="ORF">SHK19_16240</name>
</gene>
<evidence type="ECO:0000256" key="1">
    <source>
        <dbReference type="ARBA" id="ARBA00010641"/>
    </source>
</evidence>
<evidence type="ECO:0000256" key="3">
    <source>
        <dbReference type="ARBA" id="ARBA00023082"/>
    </source>
</evidence>
<dbReference type="InterPro" id="IPR036388">
    <property type="entry name" value="WH-like_DNA-bd_sf"/>
</dbReference>
<keyword evidence="2" id="KW-0805">Transcription regulation</keyword>
<dbReference type="InterPro" id="IPR014325">
    <property type="entry name" value="RNA_pol_sigma-E_actinobac"/>
</dbReference>
<dbReference type="CDD" id="cd06171">
    <property type="entry name" value="Sigma70_r4"/>
    <property type="match status" value="1"/>
</dbReference>
<comment type="similarity">
    <text evidence="1">Belongs to the sigma-70 factor family. ECF subfamily.</text>
</comment>
<feature type="domain" description="RNA polymerase sigma factor 70 region 4 type 2" evidence="7">
    <location>
        <begin position="99"/>
        <end position="150"/>
    </location>
</feature>
<protein>
    <submittedName>
        <fullName evidence="8">SigE family RNA polymerase sigma factor</fullName>
    </submittedName>
</protein>
<dbReference type="InterPro" id="IPR007627">
    <property type="entry name" value="RNA_pol_sigma70_r2"/>
</dbReference>
<dbReference type="SUPFAM" id="SSF88946">
    <property type="entry name" value="Sigma2 domain of RNA polymerase sigma factors"/>
    <property type="match status" value="1"/>
</dbReference>
<sequence length="161" mass="18638">MRRQEFEEFVDGELPRLLGYARALTGSEHDAWDLTQDALIRTSRRWRRIRRDGNPGAYVRVTIARLNIDRYRRTRREVLVSEVPDSTNRAAPYDGLDAWLRDGLLSLTPRQRTAVVLRYVDDLDLAGIAEVMQCSTGTVKSHLSRGLDRLREHIPEEDRHG</sequence>
<keyword evidence="5" id="KW-0804">Transcription</keyword>
<dbReference type="Proteomes" id="UP001327225">
    <property type="component" value="Chromosome"/>
</dbReference>
<dbReference type="NCBIfam" id="TIGR02937">
    <property type="entry name" value="sigma70-ECF"/>
    <property type="match status" value="1"/>
</dbReference>
<dbReference type="EMBL" id="CP141059">
    <property type="protein sequence ID" value="WQQ25505.1"/>
    <property type="molecule type" value="Genomic_DNA"/>
</dbReference>
<keyword evidence="9" id="KW-1185">Reference proteome</keyword>
<dbReference type="InterPro" id="IPR014284">
    <property type="entry name" value="RNA_pol_sigma-70_dom"/>
</dbReference>
<reference evidence="9" key="1">
    <citation type="submission" date="2023-12" db="EMBL/GenBank/DDBJ databases">
        <title>Novel species in genus Nocardioides.</title>
        <authorList>
            <person name="Zhou H."/>
        </authorList>
    </citation>
    <scope>NUCLEOTIDE SEQUENCE [LARGE SCALE GENOMIC DNA]</scope>
    <source>
        <strain evidence="9">HM61</strain>
    </source>
</reference>
<dbReference type="PANTHER" id="PTHR43133">
    <property type="entry name" value="RNA POLYMERASE ECF-TYPE SIGMA FACTO"/>
    <property type="match status" value="1"/>
</dbReference>
<organism evidence="8 9">
    <name type="scientific">Nocardioides bizhenqiangii</name>
    <dbReference type="NCBI Taxonomy" id="3095076"/>
    <lineage>
        <taxon>Bacteria</taxon>
        <taxon>Bacillati</taxon>
        <taxon>Actinomycetota</taxon>
        <taxon>Actinomycetes</taxon>
        <taxon>Propionibacteriales</taxon>
        <taxon>Nocardioidaceae</taxon>
        <taxon>Nocardioides</taxon>
    </lineage>
</organism>
<evidence type="ECO:0000256" key="4">
    <source>
        <dbReference type="ARBA" id="ARBA00023125"/>
    </source>
</evidence>
<keyword evidence="3" id="KW-0731">Sigma factor</keyword>
<dbReference type="Pfam" id="PF04542">
    <property type="entry name" value="Sigma70_r2"/>
    <property type="match status" value="1"/>
</dbReference>
<dbReference type="Gene3D" id="1.10.10.10">
    <property type="entry name" value="Winged helix-like DNA-binding domain superfamily/Winged helix DNA-binding domain"/>
    <property type="match status" value="1"/>
</dbReference>
<evidence type="ECO:0000313" key="8">
    <source>
        <dbReference type="EMBL" id="WQQ25505.1"/>
    </source>
</evidence>
<keyword evidence="4" id="KW-0238">DNA-binding</keyword>
<dbReference type="Gene3D" id="1.10.1740.10">
    <property type="match status" value="1"/>
</dbReference>
<evidence type="ECO:0000256" key="2">
    <source>
        <dbReference type="ARBA" id="ARBA00023015"/>
    </source>
</evidence>
<name>A0ABZ0ZML6_9ACTN</name>
<dbReference type="Pfam" id="PF08281">
    <property type="entry name" value="Sigma70_r4_2"/>
    <property type="match status" value="1"/>
</dbReference>
<dbReference type="InterPro" id="IPR039425">
    <property type="entry name" value="RNA_pol_sigma-70-like"/>
</dbReference>
<proteinExistence type="inferred from homology"/>
<evidence type="ECO:0000259" key="7">
    <source>
        <dbReference type="Pfam" id="PF08281"/>
    </source>
</evidence>
<dbReference type="PANTHER" id="PTHR43133:SF50">
    <property type="entry name" value="ECF RNA POLYMERASE SIGMA FACTOR SIGM"/>
    <property type="match status" value="1"/>
</dbReference>
<feature type="domain" description="RNA polymerase sigma-70 region 2" evidence="6">
    <location>
        <begin position="12"/>
        <end position="76"/>
    </location>
</feature>
<evidence type="ECO:0000259" key="6">
    <source>
        <dbReference type="Pfam" id="PF04542"/>
    </source>
</evidence>
<dbReference type="InterPro" id="IPR013325">
    <property type="entry name" value="RNA_pol_sigma_r2"/>
</dbReference>
<dbReference type="InterPro" id="IPR013249">
    <property type="entry name" value="RNA_pol_sigma70_r4_t2"/>
</dbReference>